<dbReference type="OrthoDB" id="9109022at2"/>
<reference evidence="2 3" key="1">
    <citation type="submission" date="2017-08" db="EMBL/GenBank/DDBJ databases">
        <title>Identification and genetic characteristics of simultaneous BTEX- and naphthalene-degrading Paraburkholderia sp. BN5 isolated from petroleum-contaminated soil.</title>
        <authorList>
            <person name="Lee Y."/>
            <person name="Jeon C.O."/>
        </authorList>
    </citation>
    <scope>NUCLEOTIDE SEQUENCE [LARGE SCALE GENOMIC DNA]</scope>
    <source>
        <strain evidence="2 3">BN5</strain>
        <plasmid evidence="2 3">pBN1</plasmid>
    </source>
</reference>
<organism evidence="2 3">
    <name type="scientific">Paraburkholderia aromaticivorans</name>
    <dbReference type="NCBI Taxonomy" id="2026199"/>
    <lineage>
        <taxon>Bacteria</taxon>
        <taxon>Pseudomonadati</taxon>
        <taxon>Pseudomonadota</taxon>
        <taxon>Betaproteobacteria</taxon>
        <taxon>Burkholderiales</taxon>
        <taxon>Burkholderiaceae</taxon>
        <taxon>Paraburkholderia</taxon>
    </lineage>
</organism>
<keyword evidence="3" id="KW-1185">Reference proteome</keyword>
<evidence type="ECO:0000313" key="2">
    <source>
        <dbReference type="EMBL" id="ASW03619.1"/>
    </source>
</evidence>
<keyword evidence="2" id="KW-0614">Plasmid</keyword>
<proteinExistence type="predicted"/>
<geneLocation type="plasmid" evidence="2 3">
    <name>pBN1</name>
</geneLocation>
<feature type="chain" id="PRO_5012874109" description="FecR protein domain-containing protein" evidence="1">
    <location>
        <begin position="18"/>
        <end position="303"/>
    </location>
</feature>
<evidence type="ECO:0008006" key="4">
    <source>
        <dbReference type="Google" id="ProtNLM"/>
    </source>
</evidence>
<dbReference type="KEGG" id="parb:CJU94_35795"/>
<dbReference type="EMBL" id="CP022991">
    <property type="protein sequence ID" value="ASW03619.1"/>
    <property type="molecule type" value="Genomic_DNA"/>
</dbReference>
<accession>A0A248VX63</accession>
<evidence type="ECO:0000256" key="1">
    <source>
        <dbReference type="SAM" id="SignalP"/>
    </source>
</evidence>
<evidence type="ECO:0000313" key="3">
    <source>
        <dbReference type="Proteomes" id="UP000215158"/>
    </source>
</evidence>
<name>A0A248VX63_9BURK</name>
<dbReference type="AlphaFoldDB" id="A0A248VX63"/>
<gene>
    <name evidence="2" type="ORF">CJU94_35795</name>
</gene>
<keyword evidence="1" id="KW-0732">Signal</keyword>
<dbReference type="Proteomes" id="UP000215158">
    <property type="component" value="Plasmid pBN1"/>
</dbReference>
<feature type="signal peptide" evidence="1">
    <location>
        <begin position="1"/>
        <end position="17"/>
    </location>
</feature>
<protein>
    <recommendedName>
        <fullName evidence="4">FecR protein domain-containing protein</fullName>
    </recommendedName>
</protein>
<sequence>MRLAPLGLFAIASYANAQADWTLVRADTLVTAIHATSVYSAQTGQRFSQDDIVESSGNGVVQIQDESGNIVALGRDTRAMLTRDSHIALLRGWLKVMHMCANAACATPVIETERTRITPADRTALVIAATPEGYDSADAVFCESGSAQVHSLGKTRGKPLDVHLDAHQSAFARHAGTVEPVSFAASPEAAFVTAMPLTFRDALRPLPVPTPPSPNAAHTLPAHGVRPVAFADIADWLGSSFAARTDPTTRFSERFRPRLSDTAFRRDVKQHIRALPDWHVLIFPPPRPTLKPLAAYSSTTARP</sequence>